<evidence type="ECO:0000259" key="3">
    <source>
        <dbReference type="Pfam" id="PF13476"/>
    </source>
</evidence>
<dbReference type="Gene3D" id="3.60.21.10">
    <property type="match status" value="1"/>
</dbReference>
<dbReference type="InterPro" id="IPR004843">
    <property type="entry name" value="Calcineurin-like_PHP"/>
</dbReference>
<name>K0RAD6_THAOC</name>
<dbReference type="EMBL" id="AGNL01048066">
    <property type="protein sequence ID" value="EJK46016.1"/>
    <property type="molecule type" value="Genomic_DNA"/>
</dbReference>
<feature type="region of interest" description="Disordered" evidence="1">
    <location>
        <begin position="755"/>
        <end position="775"/>
    </location>
</feature>
<dbReference type="SUPFAM" id="SSF52540">
    <property type="entry name" value="P-loop containing nucleoside triphosphate hydrolases"/>
    <property type="match status" value="1"/>
</dbReference>
<dbReference type="InterPro" id="IPR027417">
    <property type="entry name" value="P-loop_NTPase"/>
</dbReference>
<dbReference type="Pfam" id="PF13476">
    <property type="entry name" value="AAA_23"/>
    <property type="match status" value="1"/>
</dbReference>
<keyword evidence="5" id="KW-1185">Reference proteome</keyword>
<proteinExistence type="predicted"/>
<evidence type="ECO:0000313" key="5">
    <source>
        <dbReference type="Proteomes" id="UP000266841"/>
    </source>
</evidence>
<feature type="domain" description="Calcineurin-like phosphoesterase" evidence="2">
    <location>
        <begin position="265"/>
        <end position="364"/>
    </location>
</feature>
<accession>K0RAD6</accession>
<dbReference type="GO" id="GO:0016787">
    <property type="term" value="F:hydrolase activity"/>
    <property type="evidence" value="ECO:0007669"/>
    <property type="project" value="InterPro"/>
</dbReference>
<dbReference type="Pfam" id="PF00149">
    <property type="entry name" value="Metallophos"/>
    <property type="match status" value="1"/>
</dbReference>
<dbReference type="CDD" id="cd00838">
    <property type="entry name" value="MPP_superfamily"/>
    <property type="match status" value="1"/>
</dbReference>
<dbReference type="OrthoDB" id="18797at2759"/>
<dbReference type="Gene3D" id="3.40.50.300">
    <property type="entry name" value="P-loop containing nucleotide triphosphate hydrolases"/>
    <property type="match status" value="2"/>
</dbReference>
<sequence>MWWRKIDGFGLGLGQRPSCSLHPCLLLLIPPPPAPFNTTTTNGTNQPTNQAGKVCTQLTEREPSPGWPSPSGAHARNTHQDDPGAYPVVNPPQMHAYICMQGSEGDQVKCLSRGEIQEVRFRRQRYGGVVTEILRPSSQASTALAAASRTSQFDVGDRVTIVSDDGSDQRGVVEQKRGGWYTICLAESPSAIRIKRRGAQMLAEAAPGSDEAMLTKVDATPAEILDLDSVLRDGHEQQDLDIDVPFADETIQQAMMCHSKCRKWLVFSDLHVMPSTLSTCIQVLNEVHATAQRLDAGILFLGDFWHHRGVVRVDCLNAVLKAMSTWTSPCMMIPGNHDQVSWSGHEHSLTPLSNAYRIHTNGDTGAQHPGPMIFSHPTKFLDALFVPHIRDKAKMQTILSSEEAIASEALFVHADVRGASMNDLILSQHGISSSNFPPNKLIYSGHFHKPHAITGGASTLRYVGSPYQTSLSECGQQKSLLLLDSQLKWDCVQEIPIDVGPKFYRYDSIEHLVGADVANLRESDVAVVSVDQVELEEMRNHPKVDDPKGNIFDSKVDQLRRTGVSVQIRDSPSKNVSEEKDDCSRESPVMEHDPPRALLERYLDVCLEKGEYGAATAKLILEGGLTLLDRLEETRAEIEEPDSQLPAVDVELDSVTLCGLGPFRQRITYPLGKRGVVLLRGRNKDDESDSNGVGKTNLAFAPLWAITGSADTKPTKDAKVTDVVNDFSRAASVSLRGYLNQKQEFVITRTKSRSSSGSSLRFSVDGQDLTRQSTKDTQQIIDETLLGADASLMARVMFHGQHESGGLLQAPDATFKDELSSLSRGDIWRRSASEARVSLRQCSQRVSELEGMLEMRTGDMQKLSERCDELEGESKHKQALIIEAERSKKNADEKKPGLEDLQEALALVQAQKSSVEDELAMHESKLAQTLDKLDLDSLRDRLAEAKSSQNEAQNTLNDCQREKRTIQTDAKAAEKRSKRAKTKWRAASTQSPESQKCHTCGQPILTEDTRRQYLSQMKKELDDAERLVQNMTESALFIDQACRTAMESVSQSASLVQSCEEALFAAEEDSRMVNDALSKKIRLCRERQTDLSSQLVSIVQRTNEESKTSLVDSKEEMELIRLRDALYAAKKKHNECVEEQKGLTQEMARIQTEKEDNHEQVILNKNLVDVFGIKGIQAFILKGLVNDLQQCSQQYLDLLSDGNLQIRICIGDNDSIVKHAAMRSSTDGTWHVRPLSSLSGGQWRRCSLALHLGYIELAAKRGKLRSSLLVLDEPLNHLDSAGRQCVGTVLRHLLAERPGKHNGLTTILVILQEIAADEIGNCFDHLDEVVKCDGASTVHVDENSLLLRN</sequence>
<gene>
    <name evidence="4" type="ORF">THAOC_35342</name>
</gene>
<protein>
    <submittedName>
        <fullName evidence="4">Uncharacterized protein</fullName>
    </submittedName>
</protein>
<dbReference type="InterPro" id="IPR038729">
    <property type="entry name" value="Rad50/SbcC_AAA"/>
</dbReference>
<feature type="compositionally biased region" description="Basic and acidic residues" evidence="1">
    <location>
        <begin position="959"/>
        <end position="975"/>
    </location>
</feature>
<evidence type="ECO:0000256" key="1">
    <source>
        <dbReference type="SAM" id="MobiDB-lite"/>
    </source>
</evidence>
<dbReference type="PANTHER" id="PTHR32114">
    <property type="entry name" value="ABC TRANSPORTER ABCH.3"/>
    <property type="match status" value="1"/>
</dbReference>
<dbReference type="InterPro" id="IPR029052">
    <property type="entry name" value="Metallo-depent_PP-like"/>
</dbReference>
<evidence type="ECO:0000313" key="4">
    <source>
        <dbReference type="EMBL" id="EJK46016.1"/>
    </source>
</evidence>
<dbReference type="SUPFAM" id="SSF56300">
    <property type="entry name" value="Metallo-dependent phosphatases"/>
    <property type="match status" value="1"/>
</dbReference>
<feature type="region of interest" description="Disordered" evidence="1">
    <location>
        <begin position="568"/>
        <end position="592"/>
    </location>
</feature>
<reference evidence="4 5" key="1">
    <citation type="journal article" date="2012" name="Genome Biol.">
        <title>Genome and low-iron response of an oceanic diatom adapted to chronic iron limitation.</title>
        <authorList>
            <person name="Lommer M."/>
            <person name="Specht M."/>
            <person name="Roy A.S."/>
            <person name="Kraemer L."/>
            <person name="Andreson R."/>
            <person name="Gutowska M.A."/>
            <person name="Wolf J."/>
            <person name="Bergner S.V."/>
            <person name="Schilhabel M.B."/>
            <person name="Klostermeier U.C."/>
            <person name="Beiko R.G."/>
            <person name="Rosenstiel P."/>
            <person name="Hippler M."/>
            <person name="Laroche J."/>
        </authorList>
    </citation>
    <scope>NUCLEOTIDE SEQUENCE [LARGE SCALE GENOMIC DNA]</scope>
    <source>
        <strain evidence="4 5">CCMP1005</strain>
    </source>
</reference>
<feature type="region of interest" description="Disordered" evidence="1">
    <location>
        <begin position="59"/>
        <end position="86"/>
    </location>
</feature>
<feature type="region of interest" description="Disordered" evidence="1">
    <location>
        <begin position="944"/>
        <end position="1000"/>
    </location>
</feature>
<organism evidence="4 5">
    <name type="scientific">Thalassiosira oceanica</name>
    <name type="common">Marine diatom</name>
    <dbReference type="NCBI Taxonomy" id="159749"/>
    <lineage>
        <taxon>Eukaryota</taxon>
        <taxon>Sar</taxon>
        <taxon>Stramenopiles</taxon>
        <taxon>Ochrophyta</taxon>
        <taxon>Bacillariophyta</taxon>
        <taxon>Coscinodiscophyceae</taxon>
        <taxon>Thalassiosirophycidae</taxon>
        <taxon>Thalassiosirales</taxon>
        <taxon>Thalassiosiraceae</taxon>
        <taxon>Thalassiosira</taxon>
    </lineage>
</organism>
<comment type="caution">
    <text evidence="4">The sequence shown here is derived from an EMBL/GenBank/DDBJ whole genome shotgun (WGS) entry which is preliminary data.</text>
</comment>
<feature type="compositionally biased region" description="Basic and acidic residues" evidence="1">
    <location>
        <begin position="576"/>
        <end position="592"/>
    </location>
</feature>
<dbReference type="Proteomes" id="UP000266841">
    <property type="component" value="Unassembled WGS sequence"/>
</dbReference>
<feature type="compositionally biased region" description="Polar residues" evidence="1">
    <location>
        <begin position="946"/>
        <end position="958"/>
    </location>
</feature>
<evidence type="ECO:0000259" key="2">
    <source>
        <dbReference type="Pfam" id="PF00149"/>
    </source>
</evidence>
<dbReference type="OMA" id="WHARGAI"/>
<dbReference type="eggNOG" id="ENOG502QQZZ">
    <property type="taxonomic scope" value="Eukaryota"/>
</dbReference>
<dbReference type="PANTHER" id="PTHR32114:SF2">
    <property type="entry name" value="ABC TRANSPORTER ABCH.3"/>
    <property type="match status" value="1"/>
</dbReference>
<feature type="domain" description="Rad50/SbcC-type AAA" evidence="3">
    <location>
        <begin position="655"/>
        <end position="908"/>
    </location>
</feature>